<dbReference type="InterPro" id="IPR010233">
    <property type="entry name" value="UbiG_MeTrfase"/>
</dbReference>
<proteinExistence type="predicted"/>
<evidence type="ECO:0000256" key="4">
    <source>
        <dbReference type="SAM" id="MobiDB-lite"/>
    </source>
</evidence>
<dbReference type="GO" id="GO:0032259">
    <property type="term" value="P:methylation"/>
    <property type="evidence" value="ECO:0007669"/>
    <property type="project" value="UniProtKB-KW"/>
</dbReference>
<dbReference type="EMBL" id="JAGRRH010000011">
    <property type="protein sequence ID" value="KAG7362447.1"/>
    <property type="molecule type" value="Genomic_DNA"/>
</dbReference>
<keyword evidence="1 5" id="KW-0489">Methyltransferase</keyword>
<organism evidence="5 6">
    <name type="scientific">Nitzschia inconspicua</name>
    <dbReference type="NCBI Taxonomy" id="303405"/>
    <lineage>
        <taxon>Eukaryota</taxon>
        <taxon>Sar</taxon>
        <taxon>Stramenopiles</taxon>
        <taxon>Ochrophyta</taxon>
        <taxon>Bacillariophyta</taxon>
        <taxon>Bacillariophyceae</taxon>
        <taxon>Bacillariophycidae</taxon>
        <taxon>Bacillariales</taxon>
        <taxon>Bacillariaceae</taxon>
        <taxon>Nitzschia</taxon>
    </lineage>
</organism>
<protein>
    <submittedName>
        <fullName evidence="5">S-adenosyl-L-methionine-dependent methyltransferase</fullName>
    </submittedName>
</protein>
<reference evidence="5" key="2">
    <citation type="submission" date="2021-04" db="EMBL/GenBank/DDBJ databases">
        <authorList>
            <person name="Podell S."/>
        </authorList>
    </citation>
    <scope>NUCLEOTIDE SEQUENCE</scope>
    <source>
        <strain evidence="5">Hildebrandi</strain>
    </source>
</reference>
<accession>A0A9K3LHY7</accession>
<evidence type="ECO:0000313" key="5">
    <source>
        <dbReference type="EMBL" id="KAG7362447.1"/>
    </source>
</evidence>
<evidence type="ECO:0000256" key="1">
    <source>
        <dbReference type="ARBA" id="ARBA00022603"/>
    </source>
</evidence>
<dbReference type="PANTHER" id="PTHR43464">
    <property type="entry name" value="METHYLTRANSFERASE"/>
    <property type="match status" value="1"/>
</dbReference>
<dbReference type="GO" id="GO:0010420">
    <property type="term" value="F:polyprenyldihydroxybenzoate methyltransferase activity"/>
    <property type="evidence" value="ECO:0007669"/>
    <property type="project" value="InterPro"/>
</dbReference>
<dbReference type="CDD" id="cd02440">
    <property type="entry name" value="AdoMet_MTases"/>
    <property type="match status" value="1"/>
</dbReference>
<keyword evidence="6" id="KW-1185">Reference proteome</keyword>
<comment type="caution">
    <text evidence="5">The sequence shown here is derived from an EMBL/GenBank/DDBJ whole genome shotgun (WGS) entry which is preliminary data.</text>
</comment>
<dbReference type="GO" id="GO:0061542">
    <property type="term" value="F:3-demethylubiquinol 3-O-methyltransferase activity"/>
    <property type="evidence" value="ECO:0007669"/>
    <property type="project" value="InterPro"/>
</dbReference>
<evidence type="ECO:0000313" key="6">
    <source>
        <dbReference type="Proteomes" id="UP000693970"/>
    </source>
</evidence>
<evidence type="ECO:0000256" key="3">
    <source>
        <dbReference type="ARBA" id="ARBA00022691"/>
    </source>
</evidence>
<evidence type="ECO:0000256" key="2">
    <source>
        <dbReference type="ARBA" id="ARBA00022679"/>
    </source>
</evidence>
<dbReference type="PANTHER" id="PTHR43464:SF19">
    <property type="entry name" value="UBIQUINONE BIOSYNTHESIS O-METHYLTRANSFERASE, MITOCHONDRIAL"/>
    <property type="match status" value="1"/>
</dbReference>
<dbReference type="Pfam" id="PF13489">
    <property type="entry name" value="Methyltransf_23"/>
    <property type="match status" value="1"/>
</dbReference>
<dbReference type="Proteomes" id="UP000693970">
    <property type="component" value="Unassembled WGS sequence"/>
</dbReference>
<feature type="region of interest" description="Disordered" evidence="4">
    <location>
        <begin position="116"/>
        <end position="145"/>
    </location>
</feature>
<reference evidence="5" key="1">
    <citation type="journal article" date="2021" name="Sci. Rep.">
        <title>Diploid genomic architecture of Nitzschia inconspicua, an elite biomass production diatom.</title>
        <authorList>
            <person name="Oliver A."/>
            <person name="Podell S."/>
            <person name="Pinowska A."/>
            <person name="Traller J.C."/>
            <person name="Smith S.R."/>
            <person name="McClure R."/>
            <person name="Beliaev A."/>
            <person name="Bohutskyi P."/>
            <person name="Hill E.A."/>
            <person name="Rabines A."/>
            <person name="Zheng H."/>
            <person name="Allen L.Z."/>
            <person name="Kuo A."/>
            <person name="Grigoriev I.V."/>
            <person name="Allen A.E."/>
            <person name="Hazlebeck D."/>
            <person name="Allen E.E."/>
        </authorList>
    </citation>
    <scope>NUCLEOTIDE SEQUENCE</scope>
    <source>
        <strain evidence="5">Hildebrandi</strain>
    </source>
</reference>
<name>A0A9K3LHY7_9STRA</name>
<dbReference type="OrthoDB" id="3265906at2759"/>
<sequence length="369" mass="41499">MVQSIVSRGRPCQRPFRRPIVSFATLGDNNKNWYNNQRSSYCRYNTATLSSFYSSSSFSTANASAYSSSSSVSPLEVNKFSNMSQSWWDPQQNPLISMNAIRMEYIQQQMIQFKKEQEDMEQTNTGEDNSNDRDDSNTTSSFGTVSTHSLPLNGFKALDVGCGGGLLSESLARLGAHVTAIDPSMELVQQAQQHARLHPVTSTNIMYRGGCTVEQLAQEAKENSFETNEESNNHLFDIICLLEVIEHVTDVESILQATESLLKPNTGRLFISTLNRTVASHLVAIVGAEYVFRYLPPGTHNWDQFQSPEELHHTMTNLSNNNTTTTTMLRPLHTSGMVMTALPPIWNWKLDLHNTGINWIGTYQRTRKQ</sequence>
<keyword evidence="3" id="KW-0949">S-adenosyl-L-methionine</keyword>
<dbReference type="NCBIfam" id="TIGR01983">
    <property type="entry name" value="UbiG"/>
    <property type="match status" value="1"/>
</dbReference>
<keyword evidence="2" id="KW-0808">Transferase</keyword>
<gene>
    <name evidence="5" type="ORF">IV203_025331</name>
</gene>
<dbReference type="AlphaFoldDB" id="A0A9K3LHY7"/>
<dbReference type="GO" id="GO:0005739">
    <property type="term" value="C:mitochondrion"/>
    <property type="evidence" value="ECO:0007669"/>
    <property type="project" value="TreeGrafter"/>
</dbReference>